<keyword evidence="3" id="KW-1185">Reference proteome</keyword>
<reference evidence="2" key="1">
    <citation type="submission" date="2020-05" db="EMBL/GenBank/DDBJ databases">
        <title>WGS assembly of Panicum virgatum.</title>
        <authorList>
            <person name="Lovell J.T."/>
            <person name="Jenkins J."/>
            <person name="Shu S."/>
            <person name="Juenger T.E."/>
            <person name="Schmutz J."/>
        </authorList>
    </citation>
    <scope>NUCLEOTIDE SEQUENCE</scope>
    <source>
        <strain evidence="2">AP13</strain>
    </source>
</reference>
<comment type="caution">
    <text evidence="2">The sequence shown here is derived from an EMBL/GenBank/DDBJ whole genome shotgun (WGS) entry which is preliminary data.</text>
</comment>
<dbReference type="InterPro" id="IPR005174">
    <property type="entry name" value="KIB1-4_b-propeller"/>
</dbReference>
<feature type="domain" description="KIB1-4 beta-propeller" evidence="1">
    <location>
        <begin position="137"/>
        <end position="294"/>
    </location>
</feature>
<dbReference type="PANTHER" id="PTHR33110:SF79">
    <property type="entry name" value="OS12G0155900 PROTEIN"/>
    <property type="match status" value="1"/>
</dbReference>
<dbReference type="InterPro" id="IPR036047">
    <property type="entry name" value="F-box-like_dom_sf"/>
</dbReference>
<dbReference type="EMBL" id="CM029051">
    <property type="protein sequence ID" value="KAG2563396.1"/>
    <property type="molecule type" value="Genomic_DNA"/>
</dbReference>
<protein>
    <recommendedName>
        <fullName evidence="1">KIB1-4 beta-propeller domain-containing protein</fullName>
    </recommendedName>
</protein>
<accession>A0A8T0PWS1</accession>
<gene>
    <name evidence="2" type="ORF">PVAP13_8KG324300</name>
</gene>
<dbReference type="PANTHER" id="PTHR33110">
    <property type="entry name" value="F-BOX/KELCH-REPEAT PROTEIN-RELATED"/>
    <property type="match status" value="1"/>
</dbReference>
<dbReference type="Proteomes" id="UP000823388">
    <property type="component" value="Chromosome 8K"/>
</dbReference>
<sequence>LAAVCRRWCRAARPLPSRWSELPPELADLVLRRLSSHADSVCFASACCHWRHAATHYSPAAPLPPALPWIASRHGAYCYRSLPDGEVHFLRRREHGHGDRICYGSFVDNWLLLEEPGRGRWFLENPLTGAATGHVAMSSWSAGRWSRSVPSYQDVAFNNGKVYAVANGGDLYEHEISEDSDTGEPRVSGVQQVIAAPAPPLLGGYLQGLGSVINCYLVRSCTSCKLLLVGWFLPGERQNPQKGSMLNVFEADFGKSQWVEVERLDDQVLFVSSKCSRAIPASATHDGYLRGNRI</sequence>
<proteinExistence type="predicted"/>
<dbReference type="SUPFAM" id="SSF81383">
    <property type="entry name" value="F-box domain"/>
    <property type="match status" value="1"/>
</dbReference>
<evidence type="ECO:0000259" key="1">
    <source>
        <dbReference type="Pfam" id="PF03478"/>
    </source>
</evidence>
<organism evidence="2 3">
    <name type="scientific">Panicum virgatum</name>
    <name type="common">Blackwell switchgrass</name>
    <dbReference type="NCBI Taxonomy" id="38727"/>
    <lineage>
        <taxon>Eukaryota</taxon>
        <taxon>Viridiplantae</taxon>
        <taxon>Streptophyta</taxon>
        <taxon>Embryophyta</taxon>
        <taxon>Tracheophyta</taxon>
        <taxon>Spermatophyta</taxon>
        <taxon>Magnoliopsida</taxon>
        <taxon>Liliopsida</taxon>
        <taxon>Poales</taxon>
        <taxon>Poaceae</taxon>
        <taxon>PACMAD clade</taxon>
        <taxon>Panicoideae</taxon>
        <taxon>Panicodae</taxon>
        <taxon>Paniceae</taxon>
        <taxon>Panicinae</taxon>
        <taxon>Panicum</taxon>
        <taxon>Panicum sect. Hiantes</taxon>
    </lineage>
</organism>
<evidence type="ECO:0000313" key="3">
    <source>
        <dbReference type="Proteomes" id="UP000823388"/>
    </source>
</evidence>
<evidence type="ECO:0000313" key="2">
    <source>
        <dbReference type="EMBL" id="KAG2563396.1"/>
    </source>
</evidence>
<dbReference type="AlphaFoldDB" id="A0A8T0PWS1"/>
<feature type="non-terminal residue" evidence="2">
    <location>
        <position position="1"/>
    </location>
</feature>
<dbReference type="Pfam" id="PF03478">
    <property type="entry name" value="Beta-prop_KIB1-4"/>
    <property type="match status" value="1"/>
</dbReference>
<name>A0A8T0PWS1_PANVG</name>